<dbReference type="AlphaFoldDB" id="A0A166FFM4"/>
<feature type="compositionally biased region" description="Polar residues" evidence="5">
    <location>
        <begin position="74"/>
        <end position="89"/>
    </location>
</feature>
<dbReference type="EMBL" id="KV417589">
    <property type="protein sequence ID" value="KZP16755.1"/>
    <property type="molecule type" value="Genomic_DNA"/>
</dbReference>
<evidence type="ECO:0000259" key="6">
    <source>
        <dbReference type="PROSITE" id="PS50054"/>
    </source>
</evidence>
<keyword evidence="3" id="KW-0378">Hydrolase</keyword>
<dbReference type="SMART" id="SM00195">
    <property type="entry name" value="DSPc"/>
    <property type="match status" value="1"/>
</dbReference>
<dbReference type="PANTHER" id="PTHR10159:SF519">
    <property type="entry name" value="DUAL SPECIFICITY PROTEIN PHOSPHATASE MPK3"/>
    <property type="match status" value="1"/>
</dbReference>
<feature type="domain" description="Tyrosine specific protein phosphatases" evidence="7">
    <location>
        <begin position="253"/>
        <end position="273"/>
    </location>
</feature>
<feature type="region of interest" description="Disordered" evidence="5">
    <location>
        <begin position="325"/>
        <end position="349"/>
    </location>
</feature>
<dbReference type="STRING" id="436010.A0A166FFM4"/>
<feature type="region of interest" description="Disordered" evidence="5">
    <location>
        <begin position="71"/>
        <end position="105"/>
    </location>
</feature>
<evidence type="ECO:0000256" key="5">
    <source>
        <dbReference type="SAM" id="MobiDB-lite"/>
    </source>
</evidence>
<dbReference type="PANTHER" id="PTHR10159">
    <property type="entry name" value="DUAL SPECIFICITY PROTEIN PHOSPHATASE"/>
    <property type="match status" value="1"/>
</dbReference>
<accession>A0A166FFM4</accession>
<keyword evidence="9" id="KW-1185">Reference proteome</keyword>
<dbReference type="InterPro" id="IPR016130">
    <property type="entry name" value="Tyr_Pase_AS"/>
</dbReference>
<sequence>MAQPTTQMPRRKGPPAALFLPGPPTSVQISLESNSASTSTTSSPSSELDAIPFCPPPLKKGLRNMKRLSLALPSDTSPTKLSIAQLTSDSTDDLPGTRPRRSSVVSLPAPSVNTMLHRKEEDGSPTVPYIDGPIQIIPGVWLGSEDNARDWKGLMERGIKTILNVAKEVVSPFDSAAAQPLRPFVSTPDLYKKALDHRKDSNSTFCPPHLASGRPGMHYLKLDWSHGETDLVSKGFPLAMTFVDAALLREEGVLIHCQCGISRSATLVIAIVMRAAALQSPSVPPEVWALKGYQQAYSFVKNKSKWVGPNMSLIYQLMEYERALKSEDGSPTPSEASTTADEEEEWGRRRQLMDEVCSDEEERDNGEVAREARALDKAMEDRIVARKLSASSVASSGLGMGQAWRSRFDRKRAGSIGSNFTSTASMLSEELVEEDEEEALLGVGGGFDSASERGRVSSGELEAYSTSSESPVDGLPSTLRATPATPLTARPEALARPPPSAPAFRKSFNLPSPPQTSTRSTFNIPSRPHSIETKIKRRPPPLGLLSPVPSSPVPVAPEEAKPRDTRKESRRLSSHSVYLRSALKIPFPTTPQSQSVASTPSQTLFVFPPDVAPRARTPSTMTLLFNPGPLPSLSTPRVSTFRSQGRVKSFIGLGVPPTPTTACSHVDAKGWFGSGQ</sequence>
<dbReference type="SUPFAM" id="SSF52799">
    <property type="entry name" value="(Phosphotyrosine protein) phosphatases II"/>
    <property type="match status" value="1"/>
</dbReference>
<dbReference type="GO" id="GO:0017017">
    <property type="term" value="F:MAP kinase tyrosine/serine/threonine phosphatase activity"/>
    <property type="evidence" value="ECO:0007669"/>
    <property type="project" value="TreeGrafter"/>
</dbReference>
<dbReference type="Gene3D" id="3.90.190.10">
    <property type="entry name" value="Protein tyrosine phosphatase superfamily"/>
    <property type="match status" value="1"/>
</dbReference>
<comment type="similarity">
    <text evidence="1">Belongs to the protein-tyrosine phosphatase family. Non-receptor class dual specificity subfamily.</text>
</comment>
<feature type="compositionally biased region" description="Low complexity" evidence="5">
    <location>
        <begin position="30"/>
        <end position="46"/>
    </location>
</feature>
<feature type="compositionally biased region" description="Basic and acidic residues" evidence="5">
    <location>
        <begin position="558"/>
        <end position="571"/>
    </location>
</feature>
<dbReference type="GO" id="GO:0033550">
    <property type="term" value="F:MAP kinase tyrosine phosphatase activity"/>
    <property type="evidence" value="ECO:0007669"/>
    <property type="project" value="TreeGrafter"/>
</dbReference>
<feature type="domain" description="Tyrosine-protein phosphatase" evidence="6">
    <location>
        <begin position="132"/>
        <end position="326"/>
    </location>
</feature>
<evidence type="ECO:0000259" key="7">
    <source>
        <dbReference type="PROSITE" id="PS50056"/>
    </source>
</evidence>
<name>A0A166FFM4_9AGAM</name>
<feature type="region of interest" description="Disordered" evidence="5">
    <location>
        <begin position="1"/>
        <end position="51"/>
    </location>
</feature>
<organism evidence="8 9">
    <name type="scientific">Athelia psychrophila</name>
    <dbReference type="NCBI Taxonomy" id="1759441"/>
    <lineage>
        <taxon>Eukaryota</taxon>
        <taxon>Fungi</taxon>
        <taxon>Dikarya</taxon>
        <taxon>Basidiomycota</taxon>
        <taxon>Agaricomycotina</taxon>
        <taxon>Agaricomycetes</taxon>
        <taxon>Agaricomycetidae</taxon>
        <taxon>Atheliales</taxon>
        <taxon>Atheliaceae</taxon>
        <taxon>Athelia</taxon>
    </lineage>
</organism>
<evidence type="ECO:0000256" key="4">
    <source>
        <dbReference type="ARBA" id="ARBA00022912"/>
    </source>
</evidence>
<evidence type="ECO:0000256" key="1">
    <source>
        <dbReference type="ARBA" id="ARBA00008601"/>
    </source>
</evidence>
<gene>
    <name evidence="8" type="ORF">FIBSPDRAFT_831185</name>
</gene>
<evidence type="ECO:0000313" key="9">
    <source>
        <dbReference type="Proteomes" id="UP000076532"/>
    </source>
</evidence>
<dbReference type="GO" id="GO:0043409">
    <property type="term" value="P:negative regulation of MAPK cascade"/>
    <property type="evidence" value="ECO:0007669"/>
    <property type="project" value="TreeGrafter"/>
</dbReference>
<proteinExistence type="inferred from homology"/>
<evidence type="ECO:0000256" key="3">
    <source>
        <dbReference type="ARBA" id="ARBA00022801"/>
    </source>
</evidence>
<dbReference type="EC" id="3.1.3.48" evidence="2"/>
<feature type="region of interest" description="Disordered" evidence="5">
    <location>
        <begin position="431"/>
        <end position="574"/>
    </location>
</feature>
<feature type="compositionally biased region" description="Low complexity" evidence="5">
    <location>
        <begin position="475"/>
        <end position="495"/>
    </location>
</feature>
<dbReference type="Pfam" id="PF00782">
    <property type="entry name" value="DSPc"/>
    <property type="match status" value="1"/>
</dbReference>
<dbReference type="InterPro" id="IPR020422">
    <property type="entry name" value="TYR_PHOSPHATASE_DUAL_dom"/>
</dbReference>
<evidence type="ECO:0000256" key="2">
    <source>
        <dbReference type="ARBA" id="ARBA00013064"/>
    </source>
</evidence>
<dbReference type="GO" id="GO:0008330">
    <property type="term" value="F:protein tyrosine/threonine phosphatase activity"/>
    <property type="evidence" value="ECO:0007669"/>
    <property type="project" value="TreeGrafter"/>
</dbReference>
<evidence type="ECO:0000313" key="8">
    <source>
        <dbReference type="EMBL" id="KZP16755.1"/>
    </source>
</evidence>
<dbReference type="PROSITE" id="PS50054">
    <property type="entry name" value="TYR_PHOSPHATASE_DUAL"/>
    <property type="match status" value="1"/>
</dbReference>
<reference evidence="8 9" key="1">
    <citation type="journal article" date="2016" name="Mol. Biol. Evol.">
        <title>Comparative Genomics of Early-Diverging Mushroom-Forming Fungi Provides Insights into the Origins of Lignocellulose Decay Capabilities.</title>
        <authorList>
            <person name="Nagy L.G."/>
            <person name="Riley R."/>
            <person name="Tritt A."/>
            <person name="Adam C."/>
            <person name="Daum C."/>
            <person name="Floudas D."/>
            <person name="Sun H."/>
            <person name="Yadav J.S."/>
            <person name="Pangilinan J."/>
            <person name="Larsson K.H."/>
            <person name="Matsuura K."/>
            <person name="Barry K."/>
            <person name="Labutti K."/>
            <person name="Kuo R."/>
            <person name="Ohm R.A."/>
            <person name="Bhattacharya S.S."/>
            <person name="Shirouzu T."/>
            <person name="Yoshinaga Y."/>
            <person name="Martin F.M."/>
            <person name="Grigoriev I.V."/>
            <person name="Hibbett D.S."/>
        </authorList>
    </citation>
    <scope>NUCLEOTIDE SEQUENCE [LARGE SCALE GENOMIC DNA]</scope>
    <source>
        <strain evidence="8 9">CBS 109695</strain>
    </source>
</reference>
<dbReference type="InterPro" id="IPR000340">
    <property type="entry name" value="Dual-sp_phosphatase_cat-dom"/>
</dbReference>
<protein>
    <recommendedName>
        <fullName evidence="2">protein-tyrosine-phosphatase</fullName>
        <ecNumber evidence="2">3.1.3.48</ecNumber>
    </recommendedName>
</protein>
<dbReference type="Proteomes" id="UP000076532">
    <property type="component" value="Unassembled WGS sequence"/>
</dbReference>
<dbReference type="GO" id="GO:0005737">
    <property type="term" value="C:cytoplasm"/>
    <property type="evidence" value="ECO:0007669"/>
    <property type="project" value="TreeGrafter"/>
</dbReference>
<dbReference type="OrthoDB" id="2017893at2759"/>
<keyword evidence="4" id="KW-0904">Protein phosphatase</keyword>
<feature type="compositionally biased region" description="Polar residues" evidence="5">
    <location>
        <begin position="515"/>
        <end position="524"/>
    </location>
</feature>
<dbReference type="PROSITE" id="PS00383">
    <property type="entry name" value="TYR_PHOSPHATASE_1"/>
    <property type="match status" value="1"/>
</dbReference>
<dbReference type="InterPro" id="IPR000387">
    <property type="entry name" value="Tyr_Pase_dom"/>
</dbReference>
<dbReference type="InterPro" id="IPR029021">
    <property type="entry name" value="Prot-tyrosine_phosphatase-like"/>
</dbReference>
<dbReference type="PROSITE" id="PS50056">
    <property type="entry name" value="TYR_PHOSPHATASE_2"/>
    <property type="match status" value="1"/>
</dbReference>